<organism evidence="13 14">
    <name type="scientific">Sporosarcina psychrophila</name>
    <name type="common">Bacillus psychrophilus</name>
    <dbReference type="NCBI Taxonomy" id="1476"/>
    <lineage>
        <taxon>Bacteria</taxon>
        <taxon>Bacillati</taxon>
        <taxon>Bacillota</taxon>
        <taxon>Bacilli</taxon>
        <taxon>Bacillales</taxon>
        <taxon>Caryophanaceae</taxon>
        <taxon>Sporosarcina</taxon>
    </lineage>
</organism>
<sequence>MTIGYFNGEFISVEQLVIPIDERGHQFGDGVYEVIRVYDGKFFMLEEHIERLFKSAQAIRLQGDQSIEEIRQLIHEAVEKSGLADCDVYIQITRGVATRKHLFPDVPVSVSMTIRPMKPTSDTVREKGMKAIFHEDERWANCYIKSLNLLPNILAKQTAQDAGCYEAILVKDGFVTEGTSSNVYIVSDKTIYTTPLSKHILAGITRMAVKELANGLGVPFVEKQFTTEELMQADEVFITSTTNEVMPIVNVDGKNIKDGSAGEMTLKLNAKLMELVKSVQHT</sequence>
<evidence type="ECO:0000256" key="7">
    <source>
        <dbReference type="ARBA" id="ARBA00022679"/>
    </source>
</evidence>
<dbReference type="Gene3D" id="3.30.470.10">
    <property type="match status" value="1"/>
</dbReference>
<dbReference type="NCBIfam" id="TIGR01121">
    <property type="entry name" value="D_amino_aminoT"/>
    <property type="match status" value="1"/>
</dbReference>
<evidence type="ECO:0000256" key="5">
    <source>
        <dbReference type="ARBA" id="ARBA00021779"/>
    </source>
</evidence>
<comment type="subunit">
    <text evidence="3">Homodimer.</text>
</comment>
<evidence type="ECO:0000256" key="9">
    <source>
        <dbReference type="ARBA" id="ARBA00047911"/>
    </source>
</evidence>
<dbReference type="PANTHER" id="PTHR42743:SF10">
    <property type="entry name" value="D-ALANINE AMINOTRANSFERASE"/>
    <property type="match status" value="1"/>
</dbReference>
<dbReference type="InterPro" id="IPR005784">
    <property type="entry name" value="D_amino_transT"/>
</dbReference>
<protein>
    <recommendedName>
        <fullName evidence="5 12">D-alanine aminotransferase</fullName>
        <ecNumber evidence="4 12">2.6.1.21</ecNumber>
    </recommendedName>
</protein>
<evidence type="ECO:0000256" key="8">
    <source>
        <dbReference type="ARBA" id="ARBA00022898"/>
    </source>
</evidence>
<reference evidence="13 14" key="1">
    <citation type="submission" date="2024-06" db="EMBL/GenBank/DDBJ databases">
        <title>Sorghum-associated microbial communities from plants grown in Nebraska, USA.</title>
        <authorList>
            <person name="Schachtman D."/>
        </authorList>
    </citation>
    <scope>NUCLEOTIDE SEQUENCE [LARGE SCALE GENOMIC DNA]</scope>
    <source>
        <strain evidence="13 14">1288</strain>
    </source>
</reference>
<dbReference type="InterPro" id="IPR043131">
    <property type="entry name" value="BCAT-like_N"/>
</dbReference>
<dbReference type="EMBL" id="JBEPME010000001">
    <property type="protein sequence ID" value="MET3655629.1"/>
    <property type="molecule type" value="Genomic_DNA"/>
</dbReference>
<evidence type="ECO:0000313" key="14">
    <source>
        <dbReference type="Proteomes" id="UP001549104"/>
    </source>
</evidence>
<dbReference type="InterPro" id="IPR018300">
    <property type="entry name" value="Aminotrans_IV_CS"/>
</dbReference>
<dbReference type="GO" id="GO:0047810">
    <property type="term" value="F:D-alanine-2-oxoglutarate aminotransferase activity"/>
    <property type="evidence" value="ECO:0007669"/>
    <property type="project" value="UniProtKB-EC"/>
</dbReference>
<dbReference type="CDD" id="cd01558">
    <property type="entry name" value="D-AAT_like"/>
    <property type="match status" value="1"/>
</dbReference>
<keyword evidence="8 11" id="KW-0663">Pyridoxal phosphate</keyword>
<evidence type="ECO:0000256" key="10">
    <source>
        <dbReference type="RuleBase" id="RU004106"/>
    </source>
</evidence>
<evidence type="ECO:0000256" key="3">
    <source>
        <dbReference type="ARBA" id="ARBA00011738"/>
    </source>
</evidence>
<keyword evidence="7 13" id="KW-0808">Transferase</keyword>
<dbReference type="Gene3D" id="3.20.10.10">
    <property type="entry name" value="D-amino Acid Aminotransferase, subunit A, domain 2"/>
    <property type="match status" value="1"/>
</dbReference>
<dbReference type="InterPro" id="IPR050571">
    <property type="entry name" value="Class-IV_PLP-Dep_Aminotrnsfr"/>
</dbReference>
<comment type="function">
    <text evidence="12">Acts on the D-isomers of alanine, leucine, aspartate, glutamate, aminobutyrate, norvaline and asparagine. The enzyme transfers an amino group from a substrate D-amino acid to the pyridoxal phosphate cofactor to form pyridoxamine and an alpha-keto acid in the first half-reaction.</text>
</comment>
<evidence type="ECO:0000256" key="2">
    <source>
        <dbReference type="ARBA" id="ARBA00009320"/>
    </source>
</evidence>
<gene>
    <name evidence="13" type="ORF">ABIC55_000713</name>
</gene>
<dbReference type="RefSeq" id="WP_338655356.1">
    <property type="nucleotide sequence ID" value="NZ_CP146246.1"/>
</dbReference>
<dbReference type="PROSITE" id="PS00770">
    <property type="entry name" value="AA_TRANSFER_CLASS_4"/>
    <property type="match status" value="1"/>
</dbReference>
<comment type="cofactor">
    <cofactor evidence="1 11">
        <name>pyridoxal 5'-phosphate</name>
        <dbReference type="ChEBI" id="CHEBI:597326"/>
    </cofactor>
</comment>
<proteinExistence type="inferred from homology"/>
<dbReference type="Pfam" id="PF01063">
    <property type="entry name" value="Aminotran_4"/>
    <property type="match status" value="1"/>
</dbReference>
<comment type="catalytic activity">
    <reaction evidence="9 12">
        <text>D-alanine + 2-oxoglutarate = D-glutamate + pyruvate</text>
        <dbReference type="Rhea" id="RHEA:15869"/>
        <dbReference type="ChEBI" id="CHEBI:15361"/>
        <dbReference type="ChEBI" id="CHEBI:16810"/>
        <dbReference type="ChEBI" id="CHEBI:29986"/>
        <dbReference type="ChEBI" id="CHEBI:57416"/>
        <dbReference type="EC" id="2.6.1.21"/>
    </reaction>
</comment>
<dbReference type="Proteomes" id="UP001549104">
    <property type="component" value="Unassembled WGS sequence"/>
</dbReference>
<dbReference type="PANTHER" id="PTHR42743">
    <property type="entry name" value="AMINO-ACID AMINOTRANSFERASE"/>
    <property type="match status" value="1"/>
</dbReference>
<evidence type="ECO:0000256" key="1">
    <source>
        <dbReference type="ARBA" id="ARBA00001933"/>
    </source>
</evidence>
<name>A0ABV2K3H3_SPOPS</name>
<dbReference type="InterPro" id="IPR036038">
    <property type="entry name" value="Aminotransferase-like"/>
</dbReference>
<evidence type="ECO:0000256" key="4">
    <source>
        <dbReference type="ARBA" id="ARBA00012874"/>
    </source>
</evidence>
<evidence type="ECO:0000256" key="12">
    <source>
        <dbReference type="RuleBase" id="RU004520"/>
    </source>
</evidence>
<dbReference type="InterPro" id="IPR001544">
    <property type="entry name" value="Aminotrans_IV"/>
</dbReference>
<keyword evidence="14" id="KW-1185">Reference proteome</keyword>
<evidence type="ECO:0000313" key="13">
    <source>
        <dbReference type="EMBL" id="MET3655629.1"/>
    </source>
</evidence>
<dbReference type="SUPFAM" id="SSF56752">
    <property type="entry name" value="D-aminoacid aminotransferase-like PLP-dependent enzymes"/>
    <property type="match status" value="1"/>
</dbReference>
<comment type="similarity">
    <text evidence="2 10">Belongs to the class-IV pyridoxal-phosphate-dependent aminotransferase family.</text>
</comment>
<keyword evidence="6 13" id="KW-0032">Aminotransferase</keyword>
<accession>A0ABV2K3H3</accession>
<evidence type="ECO:0000256" key="11">
    <source>
        <dbReference type="RuleBase" id="RU004516"/>
    </source>
</evidence>
<dbReference type="EC" id="2.6.1.21" evidence="4 12"/>
<comment type="caution">
    <text evidence="13">The sequence shown here is derived from an EMBL/GenBank/DDBJ whole genome shotgun (WGS) entry which is preliminary data.</text>
</comment>
<dbReference type="InterPro" id="IPR043132">
    <property type="entry name" value="BCAT-like_C"/>
</dbReference>
<evidence type="ECO:0000256" key="6">
    <source>
        <dbReference type="ARBA" id="ARBA00022576"/>
    </source>
</evidence>